<evidence type="ECO:0000256" key="1">
    <source>
        <dbReference type="ARBA" id="ARBA00009437"/>
    </source>
</evidence>
<dbReference type="Proteomes" id="UP001529491">
    <property type="component" value="Chromosome"/>
</dbReference>
<dbReference type="InterPro" id="IPR005119">
    <property type="entry name" value="LysR_subst-bd"/>
</dbReference>
<dbReference type="InterPro" id="IPR036388">
    <property type="entry name" value="WH-like_DNA-bd_sf"/>
</dbReference>
<dbReference type="Gene3D" id="3.40.190.10">
    <property type="entry name" value="Periplasmic binding protein-like II"/>
    <property type="match status" value="2"/>
</dbReference>
<evidence type="ECO:0000313" key="6">
    <source>
        <dbReference type="EMBL" id="WOT06858.1"/>
    </source>
</evidence>
<keyword evidence="2" id="KW-0805">Transcription regulation</keyword>
<accession>A0ABZ0K499</accession>
<evidence type="ECO:0000256" key="4">
    <source>
        <dbReference type="ARBA" id="ARBA00023163"/>
    </source>
</evidence>
<dbReference type="Pfam" id="PF00126">
    <property type="entry name" value="HTH_1"/>
    <property type="match status" value="1"/>
</dbReference>
<dbReference type="SUPFAM" id="SSF53850">
    <property type="entry name" value="Periplasmic binding protein-like II"/>
    <property type="match status" value="1"/>
</dbReference>
<dbReference type="InterPro" id="IPR050389">
    <property type="entry name" value="LysR-type_TF"/>
</dbReference>
<dbReference type="Gene3D" id="1.10.10.10">
    <property type="entry name" value="Winged helix-like DNA-binding domain superfamily/Winged helix DNA-binding domain"/>
    <property type="match status" value="1"/>
</dbReference>
<evidence type="ECO:0000259" key="5">
    <source>
        <dbReference type="PROSITE" id="PS50931"/>
    </source>
</evidence>
<name>A0ABZ0K499_9GAMM</name>
<keyword evidence="7" id="KW-1185">Reference proteome</keyword>
<protein>
    <submittedName>
        <fullName evidence="6">LysR family transcriptional regulator</fullName>
    </submittedName>
</protein>
<dbReference type="InterPro" id="IPR000847">
    <property type="entry name" value="LysR_HTH_N"/>
</dbReference>
<keyword evidence="3" id="KW-0238">DNA-binding</keyword>
<sequence>MNKFNNLSVNSLILIKTLYEEGSTLKAAKRLNMSQSNVSYELKKLRELFNDPLFIKGGDGLIANSRVTNIYQKIPDLLCELENLYNTTEHFSPGDYQGSVTIAIIEPLALGLIPILYKIITKQCPNITLTFNIWSTDSPMQLVRGEIDVAIHVNVIDDNYLIETQSIIPALRVIACRKHHPLASHKNYNFKDICQYPMLLSDVHHATPCPNFIEKICIEHGLTYQVAARCNYLPAMVELLLDSNSTFYSAKISLDKYADKLVLLEPPVELTRTLPNHSLLFPKSQANSPFNQWLRTQIEQVLINSTEASEKL</sequence>
<dbReference type="PANTHER" id="PTHR30118:SF7">
    <property type="entry name" value="TRANSCRIPTIONAL REGULATOR LYSR FAMILY"/>
    <property type="match status" value="1"/>
</dbReference>
<dbReference type="InterPro" id="IPR036390">
    <property type="entry name" value="WH_DNA-bd_sf"/>
</dbReference>
<dbReference type="PROSITE" id="PS50931">
    <property type="entry name" value="HTH_LYSR"/>
    <property type="match status" value="1"/>
</dbReference>
<gene>
    <name evidence="6" type="ORF">RGE70_09015</name>
</gene>
<keyword evidence="4" id="KW-0804">Transcription</keyword>
<reference evidence="6 7" key="1">
    <citation type="submission" date="2023-10" db="EMBL/GenBank/DDBJ databases">
        <title>Complete genome sequence of Shewanella sp. DAU334.</title>
        <authorList>
            <person name="Lee Y.-S."/>
            <person name="Jeong H.-R."/>
            <person name="Hwang E.-J."/>
            <person name="Choi Y.-L."/>
            <person name="Kim G.-D."/>
        </authorList>
    </citation>
    <scope>NUCLEOTIDE SEQUENCE [LARGE SCALE GENOMIC DNA]</scope>
    <source>
        <strain evidence="6 7">DAU334</strain>
    </source>
</reference>
<dbReference type="Pfam" id="PF03466">
    <property type="entry name" value="LysR_substrate"/>
    <property type="match status" value="1"/>
</dbReference>
<dbReference type="PANTHER" id="PTHR30118">
    <property type="entry name" value="HTH-TYPE TRANSCRIPTIONAL REGULATOR LEUO-RELATED"/>
    <property type="match status" value="1"/>
</dbReference>
<evidence type="ECO:0000256" key="2">
    <source>
        <dbReference type="ARBA" id="ARBA00023015"/>
    </source>
</evidence>
<evidence type="ECO:0000313" key="7">
    <source>
        <dbReference type="Proteomes" id="UP001529491"/>
    </source>
</evidence>
<evidence type="ECO:0000256" key="3">
    <source>
        <dbReference type="ARBA" id="ARBA00023125"/>
    </source>
</evidence>
<organism evidence="6 7">
    <name type="scientific">Shewanella youngdeokensis</name>
    <dbReference type="NCBI Taxonomy" id="2999068"/>
    <lineage>
        <taxon>Bacteria</taxon>
        <taxon>Pseudomonadati</taxon>
        <taxon>Pseudomonadota</taxon>
        <taxon>Gammaproteobacteria</taxon>
        <taxon>Alteromonadales</taxon>
        <taxon>Shewanellaceae</taxon>
        <taxon>Shewanella</taxon>
    </lineage>
</organism>
<dbReference type="EMBL" id="CP136522">
    <property type="protein sequence ID" value="WOT06858.1"/>
    <property type="molecule type" value="Genomic_DNA"/>
</dbReference>
<dbReference type="SUPFAM" id="SSF46785">
    <property type="entry name" value="Winged helix' DNA-binding domain"/>
    <property type="match status" value="1"/>
</dbReference>
<comment type="similarity">
    <text evidence="1">Belongs to the LysR transcriptional regulatory family.</text>
</comment>
<dbReference type="RefSeq" id="WP_310471130.1">
    <property type="nucleotide sequence ID" value="NZ_CP136522.1"/>
</dbReference>
<proteinExistence type="inferred from homology"/>
<feature type="domain" description="HTH lysR-type" evidence="5">
    <location>
        <begin position="7"/>
        <end position="64"/>
    </location>
</feature>